<dbReference type="AlphaFoldDB" id="A0A8S1YPW3"/>
<organism evidence="1 2">
    <name type="scientific">Paramecium pentaurelia</name>
    <dbReference type="NCBI Taxonomy" id="43138"/>
    <lineage>
        <taxon>Eukaryota</taxon>
        <taxon>Sar</taxon>
        <taxon>Alveolata</taxon>
        <taxon>Ciliophora</taxon>
        <taxon>Intramacronucleata</taxon>
        <taxon>Oligohymenophorea</taxon>
        <taxon>Peniculida</taxon>
        <taxon>Parameciidae</taxon>
        <taxon>Paramecium</taxon>
    </lineage>
</organism>
<keyword evidence="2" id="KW-1185">Reference proteome</keyword>
<protein>
    <submittedName>
        <fullName evidence="1">Uncharacterized protein</fullName>
    </submittedName>
</protein>
<reference evidence="1" key="1">
    <citation type="submission" date="2021-01" db="EMBL/GenBank/DDBJ databases">
        <authorList>
            <consortium name="Genoscope - CEA"/>
            <person name="William W."/>
        </authorList>
    </citation>
    <scope>NUCLEOTIDE SEQUENCE</scope>
</reference>
<dbReference type="EMBL" id="CAJJDO010000178">
    <property type="protein sequence ID" value="CAD8213434.1"/>
    <property type="molecule type" value="Genomic_DNA"/>
</dbReference>
<gene>
    <name evidence="1" type="ORF">PPENT_87.1.T1780033</name>
</gene>
<evidence type="ECO:0000313" key="1">
    <source>
        <dbReference type="EMBL" id="CAD8213434.1"/>
    </source>
</evidence>
<proteinExistence type="predicted"/>
<evidence type="ECO:0000313" key="2">
    <source>
        <dbReference type="Proteomes" id="UP000689195"/>
    </source>
</evidence>
<accession>A0A8S1YPW3</accession>
<dbReference type="Proteomes" id="UP000689195">
    <property type="component" value="Unassembled WGS sequence"/>
</dbReference>
<sequence length="105" mass="12265">MKIIHKKTTMFTQHLLGDIEFQIIKVKKAVMKFMKNEILFQINYTGVNFTFGEYSIIHCQYDPKNNTLNLLHQNDGITYQMDIANNNLEMSPCVMLYGTAEIEQI</sequence>
<name>A0A8S1YPW3_9CILI</name>
<comment type="caution">
    <text evidence="1">The sequence shown here is derived from an EMBL/GenBank/DDBJ whole genome shotgun (WGS) entry which is preliminary data.</text>
</comment>